<protein>
    <recommendedName>
        <fullName evidence="4">EF-hand domain-containing protein</fullName>
    </recommendedName>
</protein>
<accession>A0ABU8WVI0</accession>
<organism evidence="2 3">
    <name type="scientific">Variovorax rhizosphaerae</name>
    <dbReference type="NCBI Taxonomy" id="1836200"/>
    <lineage>
        <taxon>Bacteria</taxon>
        <taxon>Pseudomonadati</taxon>
        <taxon>Pseudomonadota</taxon>
        <taxon>Betaproteobacteria</taxon>
        <taxon>Burkholderiales</taxon>
        <taxon>Comamonadaceae</taxon>
        <taxon>Variovorax</taxon>
    </lineage>
</organism>
<feature type="transmembrane region" description="Helical" evidence="1">
    <location>
        <begin position="678"/>
        <end position="698"/>
    </location>
</feature>
<evidence type="ECO:0000256" key="1">
    <source>
        <dbReference type="SAM" id="Phobius"/>
    </source>
</evidence>
<reference evidence="2 3" key="1">
    <citation type="submission" date="2024-03" db="EMBL/GenBank/DDBJ databases">
        <title>Novel species of the genus Variovorax.</title>
        <authorList>
            <person name="Liu Q."/>
            <person name="Xin Y.-H."/>
        </authorList>
    </citation>
    <scope>NUCLEOTIDE SEQUENCE [LARGE SCALE GENOMIC DNA]</scope>
    <source>
        <strain evidence="2 3">KACC 18900</strain>
    </source>
</reference>
<feature type="transmembrane region" description="Helical" evidence="1">
    <location>
        <begin position="604"/>
        <end position="623"/>
    </location>
</feature>
<evidence type="ECO:0000313" key="3">
    <source>
        <dbReference type="Proteomes" id="UP001385892"/>
    </source>
</evidence>
<evidence type="ECO:0008006" key="4">
    <source>
        <dbReference type="Google" id="ProtNLM"/>
    </source>
</evidence>
<keyword evidence="3" id="KW-1185">Reference proteome</keyword>
<keyword evidence="1" id="KW-0812">Transmembrane</keyword>
<keyword evidence="1" id="KW-1133">Transmembrane helix</keyword>
<gene>
    <name evidence="2" type="ORF">WKW82_33300</name>
</gene>
<feature type="transmembrane region" description="Helical" evidence="1">
    <location>
        <begin position="571"/>
        <end position="592"/>
    </location>
</feature>
<dbReference type="RefSeq" id="WP_340347228.1">
    <property type="nucleotide sequence ID" value="NZ_JBBKZT010000024.1"/>
</dbReference>
<evidence type="ECO:0000313" key="2">
    <source>
        <dbReference type="EMBL" id="MEJ8851556.1"/>
    </source>
</evidence>
<proteinExistence type="predicted"/>
<name>A0ABU8WVI0_9BURK</name>
<sequence>MHPTHEFKFFRAGGVDQVLIRDGTDIANIGQLDQKLWVALACPTRGVEFDSRTLDFIDTDQDGRIRPPELIAACEWACAHLRDPDELMDCVDGITLDAFSASAQGELPLSEEARRVLDHLQKQDANVITLDDVMQRSDTLAAMRFNGDGIITPDTATEEPVRRTLQWIAETQGSVKDCNGQDGIDRARAEAFFAEVEAMRLWQAGDDEAACSNGHTLQAAEAVEAVREKVDDFFARCRVAAYDIQSVAALNASPETYEALGAEELTLDNQRIAALPLATIAPGRTLPLRTGVNPAWAEALANLQRHAVAPLLGQAHNEMDEPAWHELLRRVTSCREWLAAKPASPLAELDSGTITALTAMQAPVLALIDQDEEAGPHNARLRDLEKLLRLKRDLLVLLENFVSFKAFYRREGAIFQAGTLYLDSRSCDLVVRVDDIKQHAVLAGLAKTCLAYCECRRGSEKMNIVAAFTAGDVDFLFAGRNGVFYDRQGRDWDATITRLIENPTSVAQAFFSPYKKFVRVIEEQVARRAAASEATAQGTLSSLATGIANVDKTAAAPGASTAARVPGRVDVGTVAAIGVAMGSISAVLVALFSKFIDLGQWIPIAMAGVVLAISGPSMLIAWLKLRQRSLGPLLDASGWAINGRMKVNVRLGASLSKTAQVPRHAIRMLRDPFAERPGLAGSLTALALVSVVAVVAVWKLELLQ</sequence>
<comment type="caution">
    <text evidence="2">The sequence shown here is derived from an EMBL/GenBank/DDBJ whole genome shotgun (WGS) entry which is preliminary data.</text>
</comment>
<dbReference type="Proteomes" id="UP001385892">
    <property type="component" value="Unassembled WGS sequence"/>
</dbReference>
<keyword evidence="1" id="KW-0472">Membrane</keyword>
<dbReference type="EMBL" id="JBBKZT010000024">
    <property type="protein sequence ID" value="MEJ8851556.1"/>
    <property type="molecule type" value="Genomic_DNA"/>
</dbReference>